<sequence>MHHHQHSWASLLAPAGPSAAAGGPAGAQLATQQQSQTPHSGQQQQPLLRHHSSLLHRVGAFIDQSTADVALDFPTSGWGPLGGSLLRPSDAADGGHAVCWGGGRGGSSGSSGGGGGGGYSLLCHSQVLSTWSPVLADVLSAAAASAAGGAAAPAATSANAANADGSSSDSAAASAAAIAAATAEVAGPLLRIPLPSSSVDTPEAWAQALELMYPPARLPRPSLTWHNLDPVLSLADKYGMTGLLLLCEEFLLGGPAAVAAVAAAEAQAAVAAVSAPQGGADGSSSESQQRRGQQLQVVAGAAGAAACCRYCGGSGCAPGAAGNDFGSSSGAGGAGGPAGLGGGWTSHPAVATATRGFPGTGIGPATAAYSCSSSSAGALLSGHQHFSSDPTDPAYVWRWLLRADQLRMERVVALCCDFVCHAEPPPPPSASAAYPAGAATAAAAASPSYYPQSPAEAAGTGAATSAAPPAAAAGGGCWPRPELLAALRPETLCRLVGRLVDEAGVMRAALRNEGFRLHSAVTWSLAPPSQAPAAAAAAAAAGAGGGAAAAAGPGAAAAGSGGSGGGGSTLMESRRWQLAVADPQHCRWRLKGTPGVLG</sequence>
<name>A0A835SGP3_CHLIN</name>
<dbReference type="Gene3D" id="3.30.710.10">
    <property type="entry name" value="Potassium Channel Kv1.1, Chain A"/>
    <property type="match status" value="1"/>
</dbReference>
<dbReference type="OrthoDB" id="548967at2759"/>
<comment type="caution">
    <text evidence="2">The sequence shown here is derived from an EMBL/GenBank/DDBJ whole genome shotgun (WGS) entry which is preliminary data.</text>
</comment>
<reference evidence="2" key="1">
    <citation type="journal article" date="2020" name="bioRxiv">
        <title>Comparative genomics of Chlamydomonas.</title>
        <authorList>
            <person name="Craig R.J."/>
            <person name="Hasan A.R."/>
            <person name="Ness R.W."/>
            <person name="Keightley P.D."/>
        </authorList>
    </citation>
    <scope>NUCLEOTIDE SEQUENCE</scope>
    <source>
        <strain evidence="2">SAG 7.73</strain>
    </source>
</reference>
<gene>
    <name evidence="2" type="ORF">HXX76_012966</name>
</gene>
<dbReference type="SUPFAM" id="SSF54695">
    <property type="entry name" value="POZ domain"/>
    <property type="match status" value="1"/>
</dbReference>
<dbReference type="Proteomes" id="UP000650467">
    <property type="component" value="Unassembled WGS sequence"/>
</dbReference>
<dbReference type="PANTHER" id="PTHR45725:SF18">
    <property type="entry name" value="ORC1-LIKE AAA ATPASE DOMAIN-CONTAINING PROTEIN"/>
    <property type="match status" value="1"/>
</dbReference>
<protein>
    <recommendedName>
        <fullName evidence="4">BTB domain-containing protein</fullName>
    </recommendedName>
</protein>
<dbReference type="AlphaFoldDB" id="A0A835SGP3"/>
<keyword evidence="3" id="KW-1185">Reference proteome</keyword>
<feature type="compositionally biased region" description="Low complexity" evidence="1">
    <location>
        <begin position="9"/>
        <end position="46"/>
    </location>
</feature>
<evidence type="ECO:0000256" key="1">
    <source>
        <dbReference type="SAM" id="MobiDB-lite"/>
    </source>
</evidence>
<dbReference type="EMBL" id="JAEHOC010000046">
    <property type="protein sequence ID" value="KAG2426654.1"/>
    <property type="molecule type" value="Genomic_DNA"/>
</dbReference>
<evidence type="ECO:0000313" key="2">
    <source>
        <dbReference type="EMBL" id="KAG2426654.1"/>
    </source>
</evidence>
<organism evidence="2 3">
    <name type="scientific">Chlamydomonas incerta</name>
    <dbReference type="NCBI Taxonomy" id="51695"/>
    <lineage>
        <taxon>Eukaryota</taxon>
        <taxon>Viridiplantae</taxon>
        <taxon>Chlorophyta</taxon>
        <taxon>core chlorophytes</taxon>
        <taxon>Chlorophyceae</taxon>
        <taxon>CS clade</taxon>
        <taxon>Chlamydomonadales</taxon>
        <taxon>Chlamydomonadaceae</taxon>
        <taxon>Chlamydomonas</taxon>
    </lineage>
</organism>
<proteinExistence type="predicted"/>
<evidence type="ECO:0000313" key="3">
    <source>
        <dbReference type="Proteomes" id="UP000650467"/>
    </source>
</evidence>
<evidence type="ECO:0008006" key="4">
    <source>
        <dbReference type="Google" id="ProtNLM"/>
    </source>
</evidence>
<accession>A0A835SGP3</accession>
<dbReference type="PANTHER" id="PTHR45725">
    <property type="entry name" value="FORMIN HOMOLOGY 2 FAMILY MEMBER"/>
    <property type="match status" value="1"/>
</dbReference>
<dbReference type="InterPro" id="IPR011333">
    <property type="entry name" value="SKP1/BTB/POZ_sf"/>
</dbReference>
<feature type="region of interest" description="Disordered" evidence="1">
    <location>
        <begin position="1"/>
        <end position="46"/>
    </location>
</feature>
<dbReference type="InterPro" id="IPR051425">
    <property type="entry name" value="Formin_Homology"/>
</dbReference>